<feature type="transmembrane region" description="Helical" evidence="1">
    <location>
        <begin position="109"/>
        <end position="126"/>
    </location>
</feature>
<dbReference type="GeneID" id="97437212"/>
<evidence type="ECO:0000256" key="1">
    <source>
        <dbReference type="SAM" id="Phobius"/>
    </source>
</evidence>
<dbReference type="EMBL" id="BAAABZ010000038">
    <property type="protein sequence ID" value="GAA0534005.1"/>
    <property type="molecule type" value="Genomic_DNA"/>
</dbReference>
<accession>A0ABN1D5C0</accession>
<evidence type="ECO:0000313" key="3">
    <source>
        <dbReference type="Proteomes" id="UP001501576"/>
    </source>
</evidence>
<organism evidence="2 3">
    <name type="scientific">Streptomyces mordarskii</name>
    <dbReference type="NCBI Taxonomy" id="1226758"/>
    <lineage>
        <taxon>Bacteria</taxon>
        <taxon>Bacillati</taxon>
        <taxon>Actinomycetota</taxon>
        <taxon>Actinomycetes</taxon>
        <taxon>Kitasatosporales</taxon>
        <taxon>Streptomycetaceae</taxon>
        <taxon>Streptomyces</taxon>
    </lineage>
</organism>
<feature type="transmembrane region" description="Helical" evidence="1">
    <location>
        <begin position="162"/>
        <end position="187"/>
    </location>
</feature>
<sequence>MNWWLKARAVPALGVSVAVTNAVGLLMGNAELPVPVLTGQSGHFLVGHLITLLPAVMLLHGMGRGDLRIESVACRPVRRWDTALGAAAAATGAGVAALCYALGADSIALVLGRNIAGYVGLALLLFPFLGHRIAAVTVAVVPLVCAAAGWRSGGRPAPWAWILYPANSLVAPLITAAIVLVGILVCLTRQDPLRSTH</sequence>
<gene>
    <name evidence="2" type="ORF">GCM10010390_39710</name>
</gene>
<dbReference type="RefSeq" id="WP_346159993.1">
    <property type="nucleotide sequence ID" value="NZ_BAAABZ010000038.1"/>
</dbReference>
<comment type="caution">
    <text evidence="2">The sequence shown here is derived from an EMBL/GenBank/DDBJ whole genome shotgun (WGS) entry which is preliminary data.</text>
</comment>
<name>A0ABN1D5C0_9ACTN</name>
<keyword evidence="1" id="KW-0812">Transmembrane</keyword>
<feature type="transmembrane region" description="Helical" evidence="1">
    <location>
        <begin position="12"/>
        <end position="30"/>
    </location>
</feature>
<reference evidence="2 3" key="1">
    <citation type="journal article" date="2019" name="Int. J. Syst. Evol. Microbiol.">
        <title>The Global Catalogue of Microorganisms (GCM) 10K type strain sequencing project: providing services to taxonomists for standard genome sequencing and annotation.</title>
        <authorList>
            <consortium name="The Broad Institute Genomics Platform"/>
            <consortium name="The Broad Institute Genome Sequencing Center for Infectious Disease"/>
            <person name="Wu L."/>
            <person name="Ma J."/>
        </authorList>
    </citation>
    <scope>NUCLEOTIDE SEQUENCE [LARGE SCALE GENOMIC DNA]</scope>
    <source>
        <strain evidence="2 3">JCM 5052</strain>
    </source>
</reference>
<evidence type="ECO:0000313" key="2">
    <source>
        <dbReference type="EMBL" id="GAA0534005.1"/>
    </source>
</evidence>
<keyword evidence="3" id="KW-1185">Reference proteome</keyword>
<feature type="transmembrane region" description="Helical" evidence="1">
    <location>
        <begin position="133"/>
        <end position="150"/>
    </location>
</feature>
<dbReference type="Proteomes" id="UP001501576">
    <property type="component" value="Unassembled WGS sequence"/>
</dbReference>
<protein>
    <submittedName>
        <fullName evidence="2">Uncharacterized protein</fullName>
    </submittedName>
</protein>
<feature type="transmembrane region" description="Helical" evidence="1">
    <location>
        <begin position="42"/>
        <end position="62"/>
    </location>
</feature>
<feature type="transmembrane region" description="Helical" evidence="1">
    <location>
        <begin position="83"/>
        <end position="103"/>
    </location>
</feature>
<keyword evidence="1" id="KW-0472">Membrane</keyword>
<proteinExistence type="predicted"/>
<keyword evidence="1" id="KW-1133">Transmembrane helix</keyword>